<evidence type="ECO:0000256" key="6">
    <source>
        <dbReference type="ARBA" id="ARBA00023242"/>
    </source>
</evidence>
<keyword evidence="6 7" id="KW-0539">Nucleus</keyword>
<feature type="compositionally biased region" description="Polar residues" evidence="8">
    <location>
        <begin position="9"/>
        <end position="25"/>
    </location>
</feature>
<keyword evidence="3 7" id="KW-0507">mRNA processing</keyword>
<evidence type="ECO:0000256" key="3">
    <source>
        <dbReference type="ARBA" id="ARBA00022664"/>
    </source>
</evidence>
<keyword evidence="10" id="KW-1185">Reference proteome</keyword>
<evidence type="ECO:0000313" key="10">
    <source>
        <dbReference type="Proteomes" id="UP001470230"/>
    </source>
</evidence>
<keyword evidence="4 7" id="KW-0747">Spliceosome</keyword>
<protein>
    <recommendedName>
        <fullName evidence="7">Pre-mRNA-splicing factor 38</fullName>
    </recommendedName>
</protein>
<evidence type="ECO:0000256" key="8">
    <source>
        <dbReference type="SAM" id="MobiDB-lite"/>
    </source>
</evidence>
<evidence type="ECO:0000256" key="2">
    <source>
        <dbReference type="ARBA" id="ARBA00006164"/>
    </source>
</evidence>
<name>A0ABR2IZV9_9EUKA</name>
<feature type="region of interest" description="Disordered" evidence="8">
    <location>
        <begin position="274"/>
        <end position="300"/>
    </location>
</feature>
<dbReference type="EMBL" id="JAPFFF010000014">
    <property type="protein sequence ID" value="KAK8871089.1"/>
    <property type="molecule type" value="Genomic_DNA"/>
</dbReference>
<evidence type="ECO:0000256" key="7">
    <source>
        <dbReference type="RuleBase" id="RU367025"/>
    </source>
</evidence>
<feature type="region of interest" description="Disordered" evidence="8">
    <location>
        <begin position="1"/>
        <end position="44"/>
    </location>
</feature>
<comment type="similarity">
    <text evidence="2 7">Belongs to the PRP38 family.</text>
</comment>
<feature type="compositionally biased region" description="Basic residues" evidence="8">
    <location>
        <begin position="274"/>
        <end position="285"/>
    </location>
</feature>
<dbReference type="Proteomes" id="UP001470230">
    <property type="component" value="Unassembled WGS sequence"/>
</dbReference>
<proteinExistence type="inferred from homology"/>
<comment type="function">
    <text evidence="7">Required for pre-mRNA splicing.</text>
</comment>
<comment type="subcellular location">
    <subcellularLocation>
        <location evidence="1 7">Nucleus</location>
    </subcellularLocation>
</comment>
<comment type="caution">
    <text evidence="9">The sequence shown here is derived from an EMBL/GenBank/DDBJ whole genome shotgun (WGS) entry which is preliminary data.</text>
</comment>
<sequence length="314" mass="36584">MTENEAQEEQISQENQNTQEDQNIPENLENKDNQENKESTKEKKSSDYVFPAWSHIQNYKKAIRGMAPQHLLDPKTRHKIYESVFWLQYCFGVNLVTLVDRAQLLQGVGGLYGQLKAPCNFLCLFLKLLELEPSEEVIRQMLNTKSWQMKNLRLLAALYVRFTYPCEQVYLILEPLLQQYNKVAILKNDGWEITYFDVVIQSFIKEDFWCGVSFPPLTPRVGIPPRLSPLSHLLDKIHDEVYEELGMDPSGELFEVLQEKQKLKIRGLIFKNKTKGKKKKKKSKSKAGEQEQNQVNEIEEENKLRAMLGLPLLH</sequence>
<keyword evidence="5 7" id="KW-0508">mRNA splicing</keyword>
<organism evidence="9 10">
    <name type="scientific">Tritrichomonas musculus</name>
    <dbReference type="NCBI Taxonomy" id="1915356"/>
    <lineage>
        <taxon>Eukaryota</taxon>
        <taxon>Metamonada</taxon>
        <taxon>Parabasalia</taxon>
        <taxon>Tritrichomonadida</taxon>
        <taxon>Tritrichomonadidae</taxon>
        <taxon>Tritrichomonas</taxon>
    </lineage>
</organism>
<evidence type="ECO:0000256" key="1">
    <source>
        <dbReference type="ARBA" id="ARBA00004123"/>
    </source>
</evidence>
<gene>
    <name evidence="9" type="ORF">M9Y10_009002</name>
</gene>
<dbReference type="InterPro" id="IPR005037">
    <property type="entry name" value="PRP38"/>
</dbReference>
<evidence type="ECO:0000256" key="5">
    <source>
        <dbReference type="ARBA" id="ARBA00023187"/>
    </source>
</evidence>
<feature type="compositionally biased region" description="Basic and acidic residues" evidence="8">
    <location>
        <begin position="28"/>
        <end position="44"/>
    </location>
</feature>
<evidence type="ECO:0000313" key="9">
    <source>
        <dbReference type="EMBL" id="KAK8871089.1"/>
    </source>
</evidence>
<accession>A0ABR2IZV9</accession>
<reference evidence="9 10" key="1">
    <citation type="submission" date="2024-04" db="EMBL/GenBank/DDBJ databases">
        <title>Tritrichomonas musculus Genome.</title>
        <authorList>
            <person name="Alves-Ferreira E."/>
            <person name="Grigg M."/>
            <person name="Lorenzi H."/>
            <person name="Galac M."/>
        </authorList>
    </citation>
    <scope>NUCLEOTIDE SEQUENCE [LARGE SCALE GENOMIC DNA]</scope>
    <source>
        <strain evidence="9 10">EAF2021</strain>
    </source>
</reference>
<dbReference type="PANTHER" id="PTHR23142">
    <property type="entry name" value="PRE-MRNA-SPLICING FACTOR 38A-RELATED"/>
    <property type="match status" value="1"/>
</dbReference>
<evidence type="ECO:0000256" key="4">
    <source>
        <dbReference type="ARBA" id="ARBA00022728"/>
    </source>
</evidence>
<dbReference type="Pfam" id="PF03371">
    <property type="entry name" value="PRP38"/>
    <property type="match status" value="1"/>
</dbReference>